<dbReference type="InterPro" id="IPR003000">
    <property type="entry name" value="Sirtuin"/>
</dbReference>
<evidence type="ECO:0000313" key="9">
    <source>
        <dbReference type="Proteomes" id="UP001152797"/>
    </source>
</evidence>
<feature type="transmembrane region" description="Helical" evidence="5">
    <location>
        <begin position="1067"/>
        <end position="1084"/>
    </location>
</feature>
<reference evidence="8 9" key="2">
    <citation type="submission" date="2024-05" db="EMBL/GenBank/DDBJ databases">
        <authorList>
            <person name="Chen Y."/>
            <person name="Shah S."/>
            <person name="Dougan E. K."/>
            <person name="Thang M."/>
            <person name="Chan C."/>
        </authorList>
    </citation>
    <scope>NUCLEOTIDE SEQUENCE [LARGE SCALE GENOMIC DNA]</scope>
</reference>
<dbReference type="InterPro" id="IPR026590">
    <property type="entry name" value="Ssirtuin_cat_dom"/>
</dbReference>
<dbReference type="Gene3D" id="3.30.1600.10">
    <property type="entry name" value="SIR2/SIRT2 'Small Domain"/>
    <property type="match status" value="1"/>
</dbReference>
<dbReference type="EMBL" id="CAMXCT010006201">
    <property type="protein sequence ID" value="CAI4014133.1"/>
    <property type="molecule type" value="Genomic_DNA"/>
</dbReference>
<organism evidence="7">
    <name type="scientific">Cladocopium goreaui</name>
    <dbReference type="NCBI Taxonomy" id="2562237"/>
    <lineage>
        <taxon>Eukaryota</taxon>
        <taxon>Sar</taxon>
        <taxon>Alveolata</taxon>
        <taxon>Dinophyceae</taxon>
        <taxon>Suessiales</taxon>
        <taxon>Symbiodiniaceae</taxon>
        <taxon>Cladocopium</taxon>
    </lineage>
</organism>
<dbReference type="SUPFAM" id="SSF52200">
    <property type="entry name" value="Toll/Interleukin receptor TIR domain"/>
    <property type="match status" value="1"/>
</dbReference>
<accession>A0A9P1DSR0</accession>
<feature type="transmembrane region" description="Helical" evidence="5">
    <location>
        <begin position="693"/>
        <end position="713"/>
    </location>
</feature>
<keyword evidence="5" id="KW-1133">Transmembrane helix</keyword>
<evidence type="ECO:0000313" key="8">
    <source>
        <dbReference type="EMBL" id="CAL4801445.1"/>
    </source>
</evidence>
<protein>
    <submittedName>
        <fullName evidence="8">TIR domain-containing protein</fullName>
    </submittedName>
</protein>
<comment type="caution">
    <text evidence="3">Lacks conserved residue(s) required for the propagation of feature annotation.</text>
</comment>
<evidence type="ECO:0000259" key="6">
    <source>
        <dbReference type="PROSITE" id="PS50305"/>
    </source>
</evidence>
<dbReference type="InterPro" id="IPR006652">
    <property type="entry name" value="Kelch_1"/>
</dbReference>
<dbReference type="InterPro" id="IPR026591">
    <property type="entry name" value="Sirtuin_cat_small_dom_sf"/>
</dbReference>
<dbReference type="GO" id="GO:0005634">
    <property type="term" value="C:nucleus"/>
    <property type="evidence" value="ECO:0007669"/>
    <property type="project" value="TreeGrafter"/>
</dbReference>
<proteinExistence type="predicted"/>
<dbReference type="Proteomes" id="UP001152797">
    <property type="component" value="Unassembled WGS sequence"/>
</dbReference>
<dbReference type="Pfam" id="PF02146">
    <property type="entry name" value="SIR2"/>
    <property type="match status" value="1"/>
</dbReference>
<name>A0A9P1DSR0_9DINO</name>
<comment type="caution">
    <text evidence="7">The sequence shown here is derived from an EMBL/GenBank/DDBJ whole genome shotgun (WGS) entry which is preliminary data.</text>
</comment>
<evidence type="ECO:0000256" key="2">
    <source>
        <dbReference type="ARBA" id="ARBA00023027"/>
    </source>
</evidence>
<dbReference type="PANTHER" id="PTHR11085">
    <property type="entry name" value="NAD-DEPENDENT PROTEIN DEACYLASE SIRTUIN-5, MITOCHONDRIAL-RELATED"/>
    <property type="match status" value="1"/>
</dbReference>
<feature type="domain" description="Deacetylase sirtuin-type" evidence="6">
    <location>
        <begin position="83"/>
        <end position="364"/>
    </location>
</feature>
<dbReference type="EMBL" id="CAMXCT020006201">
    <property type="protein sequence ID" value="CAL1167508.1"/>
    <property type="molecule type" value="Genomic_DNA"/>
</dbReference>
<dbReference type="GO" id="GO:0007165">
    <property type="term" value="P:signal transduction"/>
    <property type="evidence" value="ECO:0007669"/>
    <property type="project" value="InterPro"/>
</dbReference>
<dbReference type="SUPFAM" id="SSF52467">
    <property type="entry name" value="DHS-like NAD/FAD-binding domain"/>
    <property type="match status" value="1"/>
</dbReference>
<dbReference type="OrthoDB" id="424302at2759"/>
<dbReference type="InterPro" id="IPR035897">
    <property type="entry name" value="Toll_tir_struct_dom_sf"/>
</dbReference>
<feature type="transmembrane region" description="Helical" evidence="5">
    <location>
        <begin position="1000"/>
        <end position="1022"/>
    </location>
</feature>
<dbReference type="AlphaFoldDB" id="A0A9P1DSR0"/>
<gene>
    <name evidence="7" type="ORF">C1SCF055_LOCUS39057</name>
</gene>
<dbReference type="SMART" id="SM00612">
    <property type="entry name" value="Kelch"/>
    <property type="match status" value="4"/>
</dbReference>
<dbReference type="Gene3D" id="3.40.50.1220">
    <property type="entry name" value="TPP-binding domain"/>
    <property type="match status" value="1"/>
</dbReference>
<evidence type="ECO:0000256" key="5">
    <source>
        <dbReference type="SAM" id="Phobius"/>
    </source>
</evidence>
<dbReference type="InterPro" id="IPR000157">
    <property type="entry name" value="TIR_dom"/>
</dbReference>
<dbReference type="Gene3D" id="2.120.10.80">
    <property type="entry name" value="Kelch-type beta propeller"/>
    <property type="match status" value="1"/>
</dbReference>
<keyword evidence="5" id="KW-0472">Membrane</keyword>
<dbReference type="EMBL" id="CAMXCT030006201">
    <property type="protein sequence ID" value="CAL4801445.1"/>
    <property type="molecule type" value="Genomic_DNA"/>
</dbReference>
<dbReference type="Pfam" id="PF01344">
    <property type="entry name" value="Kelch_1"/>
    <property type="match status" value="2"/>
</dbReference>
<feature type="transmembrane region" description="Helical" evidence="5">
    <location>
        <begin position="733"/>
        <end position="754"/>
    </location>
</feature>
<dbReference type="PANTHER" id="PTHR11085:SF10">
    <property type="entry name" value="NAD-DEPENDENT PROTEIN DEACYLASE SIRTUIN-5, MITOCHONDRIAL-RELATED"/>
    <property type="match status" value="1"/>
</dbReference>
<keyword evidence="2" id="KW-0520">NAD</keyword>
<dbReference type="Pfam" id="PF01582">
    <property type="entry name" value="TIR"/>
    <property type="match status" value="1"/>
</dbReference>
<evidence type="ECO:0000256" key="4">
    <source>
        <dbReference type="SAM" id="MobiDB-lite"/>
    </source>
</evidence>
<dbReference type="CDD" id="cd01407">
    <property type="entry name" value="SIR2-fam"/>
    <property type="match status" value="1"/>
</dbReference>
<dbReference type="Gene3D" id="3.40.50.10140">
    <property type="entry name" value="Toll/interleukin-1 receptor homology (TIR) domain"/>
    <property type="match status" value="1"/>
</dbReference>
<dbReference type="GO" id="GO:0070403">
    <property type="term" value="F:NAD+ binding"/>
    <property type="evidence" value="ECO:0007669"/>
    <property type="project" value="InterPro"/>
</dbReference>
<feature type="region of interest" description="Disordered" evidence="4">
    <location>
        <begin position="28"/>
        <end position="57"/>
    </location>
</feature>
<keyword evidence="5" id="KW-0812">Transmembrane</keyword>
<dbReference type="PROSITE" id="PS50305">
    <property type="entry name" value="SIRTUIN"/>
    <property type="match status" value="1"/>
</dbReference>
<sequence length="1133" mass="126736">MALCASQLDQLFPSTIYIIGGAGSTSNQPLRSLDTVRPDELPGESWSPEPAKRSMRQPRAVWGPSRRASTLRYITVAMLEMSGYSLERSIEAAANAIAKAGSMTAFTGAGISVESGIPDFRSPGGLWSKYDPRIFCEYNTFCDQPQLFWQMGRELALDIHLANGGTMNLKDGLKEAEPNAAHKALVELQEMGKLHTVITQNIDSLHQRAGSKQVIEIHGTMATARCIETRKKVQQAEILRQWVAAREGKPDSTLRSDITRDGWVPRHQETNGVLKPDITMFGEPLPAGALAASWQAVLGSPVCLVVGTGLTVAPANMVPGLVKWRFGTLIILNMDDSGASSADIFLQGQAGVVLPCVVEEVRKRLEGRRSPRGPQGVCSAVACGEAIYAIAGRGSDGPLRSVECYYPARDLWLPAPPLQRCSGWVCATGAWGGVFVAGGEDTQNATTEAVEFSQPQMKSWIQLPPMRQVRWAAAAACSQDVAFVAGGYGEEVLASVECLVFGMLSWQKVPPLLTPRAAHTMTALGGKLYVAGGYGPEERPLRSLERFDPHVGSWEGRGILPPQRWFRPEENASGKPGSTRSAWSCHGAVMVETETAEETEQDSTSRSHRTLEHHQSQRCTAHLHDLSFLRGTTSSVLLDRFGEILRSTNGGIGSVSDDGINDYNKSQLVDSGQLDTFLSHSWQANWWHKYLTLLYYFNALPATLAVIISAILWCGLQYACLCNEFWSWRWRGFSPMTLVFLAVLFSWHHIRAFFPRWRRRWIFLDKVCIDQQDAERKTRGIKSIGAILHRSRTLLVAWDRSYFTRLWCTFELAAFLHSQPEGRVICLPIILGRVTSEIALCTWMMELLRVYMDKWARSLAFFFVSLAFASRFHDFLEEVEDLSLSLKDFEARRAQCFCCSNGHCHPGTMEKLPCDRKLVEGSIAHWYGSGDVEEGLAKFDDLIRGQFRKQIREVFRGARMPYHLILVSSVWPAMHQLDYIVEDCTAFHTWAWFTRSLRCAHIMFIGFPLVFATLMATMRCLVKVRILNKCSRTLLFAATNCFLHWVSIQAGRIISRLAESEAGLLRLLRLLFLVFQSLLVFYFFQDSGTKQQTVKIARRLKDVTKDVAYVAHGRATRREQEIELVVPEALASR</sequence>
<evidence type="ECO:0000256" key="3">
    <source>
        <dbReference type="PROSITE-ProRule" id="PRU00236"/>
    </source>
</evidence>
<evidence type="ECO:0000313" key="7">
    <source>
        <dbReference type="EMBL" id="CAI4014133.1"/>
    </source>
</evidence>
<dbReference type="InterPro" id="IPR050134">
    <property type="entry name" value="NAD-dep_sirtuin_deacylases"/>
</dbReference>
<dbReference type="InterPro" id="IPR015915">
    <property type="entry name" value="Kelch-typ_b-propeller"/>
</dbReference>
<dbReference type="GO" id="GO:0017136">
    <property type="term" value="F:histone deacetylase activity, NAD-dependent"/>
    <property type="evidence" value="ECO:0007669"/>
    <property type="project" value="TreeGrafter"/>
</dbReference>
<evidence type="ECO:0000256" key="1">
    <source>
        <dbReference type="ARBA" id="ARBA00022679"/>
    </source>
</evidence>
<reference evidence="7" key="1">
    <citation type="submission" date="2022-10" db="EMBL/GenBank/DDBJ databases">
        <authorList>
            <person name="Chen Y."/>
            <person name="Dougan E. K."/>
            <person name="Chan C."/>
            <person name="Rhodes N."/>
            <person name="Thang M."/>
        </authorList>
    </citation>
    <scope>NUCLEOTIDE SEQUENCE</scope>
</reference>
<dbReference type="SUPFAM" id="SSF117281">
    <property type="entry name" value="Kelch motif"/>
    <property type="match status" value="1"/>
</dbReference>
<keyword evidence="1" id="KW-0808">Transferase</keyword>
<keyword evidence="9" id="KW-1185">Reference proteome</keyword>
<dbReference type="InterPro" id="IPR029035">
    <property type="entry name" value="DHS-like_NAD/FAD-binding_dom"/>
</dbReference>